<dbReference type="InterPro" id="IPR015273">
    <property type="entry name" value="Cys-tRNA-synt_Ia_DALR"/>
</dbReference>
<comment type="subcellular location">
    <subcellularLocation>
        <location evidence="1 13">Cytoplasm</location>
    </subcellularLocation>
</comment>
<accession>A0ABU1IRD3</accession>
<dbReference type="NCBIfam" id="TIGR00435">
    <property type="entry name" value="cysS"/>
    <property type="match status" value="1"/>
</dbReference>
<sequence length="466" mass="53581">MSLRVYNTLTRELETFQPLEDGKVRMYVCGPTVYNYIHIGNARVFVFFDVVRRYLQYKGFDVSYIQNFTDVDDKLIKRAQEENTTVPEMAERYIQAYFEDMDALGVKRADIHPQATEHIAEMQEGILRLIETGYAYEVDGDVYYRTRQKDDYGKLSHQSLEELKSGARVEVNDKKESSIDFALWKRAKPGEIAWDSPWGKGRPGWHIECSAMSRKYLGDTLDIHAGGMDLCFPHHENEIAQSEAWTEKPLARYWLHNGYVNMGNEKMSKSLGNIATVRDLRQNYEPRALRYFLLSAHYRNPIAFSHESIRQIESGLERLDTAVVNLRHRLKSVLDGEADPEVKKGLTALGQQLEAQMDEDLNAANAISVLHDWAGLANDILSRPTVSRGTLQALLEWVKEYGSDLLGLVNTAQDEDLDTAVEALIEERQQARAKRDFQRADTIRDQLQEMGIILEDTPQGVRWRRK</sequence>
<dbReference type="GO" id="GO:0004817">
    <property type="term" value="F:cysteine-tRNA ligase activity"/>
    <property type="evidence" value="ECO:0007669"/>
    <property type="project" value="UniProtKB-EC"/>
</dbReference>
<organism evidence="15 16">
    <name type="scientific">Desmospora profundinema</name>
    <dbReference type="NCBI Taxonomy" id="1571184"/>
    <lineage>
        <taxon>Bacteria</taxon>
        <taxon>Bacillati</taxon>
        <taxon>Bacillota</taxon>
        <taxon>Bacilli</taxon>
        <taxon>Bacillales</taxon>
        <taxon>Thermoactinomycetaceae</taxon>
        <taxon>Desmospora</taxon>
    </lineage>
</organism>
<keyword evidence="4 13" id="KW-0963">Cytoplasm</keyword>
<evidence type="ECO:0000256" key="7">
    <source>
        <dbReference type="ARBA" id="ARBA00022741"/>
    </source>
</evidence>
<dbReference type="InterPro" id="IPR024909">
    <property type="entry name" value="Cys-tRNA/MSH_ligase"/>
</dbReference>
<dbReference type="EMBL" id="JAVDQG010000007">
    <property type="protein sequence ID" value="MDR6226983.1"/>
    <property type="molecule type" value="Genomic_DNA"/>
</dbReference>
<feature type="binding site" evidence="13">
    <location>
        <position position="209"/>
    </location>
    <ligand>
        <name>Zn(2+)</name>
        <dbReference type="ChEBI" id="CHEBI:29105"/>
    </ligand>
</feature>
<dbReference type="Gene3D" id="1.20.120.1910">
    <property type="entry name" value="Cysteine-tRNA ligase, C-terminal anti-codon recognition domain"/>
    <property type="match status" value="1"/>
</dbReference>
<keyword evidence="16" id="KW-1185">Reference proteome</keyword>
<feature type="binding site" evidence="13">
    <location>
        <position position="238"/>
    </location>
    <ligand>
        <name>Zn(2+)</name>
        <dbReference type="ChEBI" id="CHEBI:29105"/>
    </ligand>
</feature>
<dbReference type="InterPro" id="IPR014729">
    <property type="entry name" value="Rossmann-like_a/b/a_fold"/>
</dbReference>
<feature type="binding site" evidence="13">
    <location>
        <position position="29"/>
    </location>
    <ligand>
        <name>Zn(2+)</name>
        <dbReference type="ChEBI" id="CHEBI:29105"/>
    </ligand>
</feature>
<dbReference type="InterPro" id="IPR009080">
    <property type="entry name" value="tRNAsynth_Ia_anticodon-bd"/>
</dbReference>
<dbReference type="InterPro" id="IPR015803">
    <property type="entry name" value="Cys-tRNA-ligase"/>
</dbReference>
<evidence type="ECO:0000256" key="1">
    <source>
        <dbReference type="ARBA" id="ARBA00004496"/>
    </source>
</evidence>
<keyword evidence="7 13" id="KW-0547">Nucleotide-binding</keyword>
<dbReference type="EC" id="6.1.1.16" evidence="13"/>
<dbReference type="InterPro" id="IPR032678">
    <property type="entry name" value="tRNA-synt_1_cat_dom"/>
</dbReference>
<comment type="similarity">
    <text evidence="2 13">Belongs to the class-I aminoacyl-tRNA synthetase family.</text>
</comment>
<dbReference type="PANTHER" id="PTHR10890">
    <property type="entry name" value="CYSTEINYL-TRNA SYNTHETASE"/>
    <property type="match status" value="1"/>
</dbReference>
<dbReference type="PANTHER" id="PTHR10890:SF3">
    <property type="entry name" value="CYSTEINE--TRNA LIGASE, CYTOPLASMIC"/>
    <property type="match status" value="1"/>
</dbReference>
<proteinExistence type="inferred from homology"/>
<feature type="short sequence motif" description="'KMSKS' region" evidence="13">
    <location>
        <begin position="266"/>
        <end position="270"/>
    </location>
</feature>
<evidence type="ECO:0000256" key="12">
    <source>
        <dbReference type="ARBA" id="ARBA00047398"/>
    </source>
</evidence>
<evidence type="ECO:0000256" key="10">
    <source>
        <dbReference type="ARBA" id="ARBA00022917"/>
    </source>
</evidence>
<evidence type="ECO:0000259" key="14">
    <source>
        <dbReference type="SMART" id="SM00840"/>
    </source>
</evidence>
<evidence type="ECO:0000256" key="9">
    <source>
        <dbReference type="ARBA" id="ARBA00022840"/>
    </source>
</evidence>
<name>A0ABU1IRD3_9BACL</name>
<evidence type="ECO:0000313" key="15">
    <source>
        <dbReference type="EMBL" id="MDR6226983.1"/>
    </source>
</evidence>
<dbReference type="PRINTS" id="PR00983">
    <property type="entry name" value="TRNASYNTHCYS"/>
</dbReference>
<dbReference type="Proteomes" id="UP001185012">
    <property type="component" value="Unassembled WGS sequence"/>
</dbReference>
<keyword evidence="10 13" id="KW-0648">Protein biosynthesis</keyword>
<dbReference type="Pfam" id="PF01406">
    <property type="entry name" value="tRNA-synt_1e"/>
    <property type="match status" value="1"/>
</dbReference>
<dbReference type="Pfam" id="PF09190">
    <property type="entry name" value="DALR_2"/>
    <property type="match status" value="1"/>
</dbReference>
<dbReference type="SUPFAM" id="SSF47323">
    <property type="entry name" value="Anticodon-binding domain of a subclass of class I aminoacyl-tRNA synthetases"/>
    <property type="match status" value="1"/>
</dbReference>
<gene>
    <name evidence="13" type="primary">cysS</name>
    <name evidence="15" type="ORF">JOE21_002995</name>
</gene>
<keyword evidence="9 13" id="KW-0067">ATP-binding</keyword>
<evidence type="ECO:0000256" key="5">
    <source>
        <dbReference type="ARBA" id="ARBA00022598"/>
    </source>
</evidence>
<evidence type="ECO:0000256" key="8">
    <source>
        <dbReference type="ARBA" id="ARBA00022833"/>
    </source>
</evidence>
<dbReference type="Gene3D" id="3.40.50.620">
    <property type="entry name" value="HUPs"/>
    <property type="match status" value="1"/>
</dbReference>
<comment type="subunit">
    <text evidence="3 13">Monomer.</text>
</comment>
<dbReference type="SMART" id="SM00840">
    <property type="entry name" value="DALR_2"/>
    <property type="match status" value="1"/>
</dbReference>
<protein>
    <recommendedName>
        <fullName evidence="13">Cysteine--tRNA ligase</fullName>
        <ecNumber evidence="13">6.1.1.16</ecNumber>
    </recommendedName>
    <alternativeName>
        <fullName evidence="13">Cysteinyl-tRNA synthetase</fullName>
        <shortName evidence="13">CysRS</shortName>
    </alternativeName>
</protein>
<feature type="binding site" evidence="13">
    <location>
        <position position="269"/>
    </location>
    <ligand>
        <name>ATP</name>
        <dbReference type="ChEBI" id="CHEBI:30616"/>
    </ligand>
</feature>
<evidence type="ECO:0000313" key="16">
    <source>
        <dbReference type="Proteomes" id="UP001185012"/>
    </source>
</evidence>
<reference evidence="15 16" key="1">
    <citation type="submission" date="2023-07" db="EMBL/GenBank/DDBJ databases">
        <title>Genomic Encyclopedia of Type Strains, Phase IV (KMG-IV): sequencing the most valuable type-strain genomes for metagenomic binning, comparative biology and taxonomic classification.</title>
        <authorList>
            <person name="Goeker M."/>
        </authorList>
    </citation>
    <scope>NUCLEOTIDE SEQUENCE [LARGE SCALE GENOMIC DNA]</scope>
    <source>
        <strain evidence="15 16">DSM 45903</strain>
    </source>
</reference>
<evidence type="ECO:0000256" key="13">
    <source>
        <dbReference type="HAMAP-Rule" id="MF_00041"/>
    </source>
</evidence>
<evidence type="ECO:0000256" key="11">
    <source>
        <dbReference type="ARBA" id="ARBA00023146"/>
    </source>
</evidence>
<evidence type="ECO:0000256" key="4">
    <source>
        <dbReference type="ARBA" id="ARBA00022490"/>
    </source>
</evidence>
<dbReference type="SUPFAM" id="SSF52374">
    <property type="entry name" value="Nucleotidylyl transferase"/>
    <property type="match status" value="1"/>
</dbReference>
<evidence type="ECO:0000256" key="3">
    <source>
        <dbReference type="ARBA" id="ARBA00011245"/>
    </source>
</evidence>
<dbReference type="Pfam" id="PF23493">
    <property type="entry name" value="CysS_C"/>
    <property type="match status" value="1"/>
</dbReference>
<keyword evidence="5 13" id="KW-0436">Ligase</keyword>
<feature type="domain" description="Cysteinyl-tRNA synthetase class Ia DALR" evidence="14">
    <location>
        <begin position="352"/>
        <end position="417"/>
    </location>
</feature>
<keyword evidence="11 13" id="KW-0030">Aminoacyl-tRNA synthetase</keyword>
<keyword evidence="8 13" id="KW-0862">Zinc</keyword>
<comment type="caution">
    <text evidence="15">The sequence shown here is derived from an EMBL/GenBank/DDBJ whole genome shotgun (WGS) entry which is preliminary data.</text>
</comment>
<dbReference type="HAMAP" id="MF_00041">
    <property type="entry name" value="Cys_tRNA_synth"/>
    <property type="match status" value="1"/>
</dbReference>
<keyword evidence="6 13" id="KW-0479">Metal-binding</keyword>
<comment type="cofactor">
    <cofactor evidence="13">
        <name>Zn(2+)</name>
        <dbReference type="ChEBI" id="CHEBI:29105"/>
    </cofactor>
    <text evidence="13">Binds 1 zinc ion per subunit.</text>
</comment>
<comment type="catalytic activity">
    <reaction evidence="12 13">
        <text>tRNA(Cys) + L-cysteine + ATP = L-cysteinyl-tRNA(Cys) + AMP + diphosphate</text>
        <dbReference type="Rhea" id="RHEA:17773"/>
        <dbReference type="Rhea" id="RHEA-COMP:9661"/>
        <dbReference type="Rhea" id="RHEA-COMP:9679"/>
        <dbReference type="ChEBI" id="CHEBI:30616"/>
        <dbReference type="ChEBI" id="CHEBI:33019"/>
        <dbReference type="ChEBI" id="CHEBI:35235"/>
        <dbReference type="ChEBI" id="CHEBI:78442"/>
        <dbReference type="ChEBI" id="CHEBI:78517"/>
        <dbReference type="ChEBI" id="CHEBI:456215"/>
        <dbReference type="EC" id="6.1.1.16"/>
    </reaction>
</comment>
<feature type="binding site" evidence="13">
    <location>
        <position position="234"/>
    </location>
    <ligand>
        <name>Zn(2+)</name>
        <dbReference type="ChEBI" id="CHEBI:29105"/>
    </ligand>
</feature>
<dbReference type="RefSeq" id="WP_309867643.1">
    <property type="nucleotide sequence ID" value="NZ_JAVDQG010000007.1"/>
</dbReference>
<dbReference type="CDD" id="cd00672">
    <property type="entry name" value="CysRS_core"/>
    <property type="match status" value="1"/>
</dbReference>
<feature type="short sequence motif" description="'HIGH' region" evidence="13">
    <location>
        <begin position="31"/>
        <end position="41"/>
    </location>
</feature>
<evidence type="ECO:0000256" key="6">
    <source>
        <dbReference type="ARBA" id="ARBA00022723"/>
    </source>
</evidence>
<evidence type="ECO:0000256" key="2">
    <source>
        <dbReference type="ARBA" id="ARBA00005594"/>
    </source>
</evidence>
<dbReference type="InterPro" id="IPR056411">
    <property type="entry name" value="CysS_C"/>
</dbReference>